<dbReference type="SUPFAM" id="SSF51430">
    <property type="entry name" value="NAD(P)-linked oxidoreductase"/>
    <property type="match status" value="1"/>
</dbReference>
<dbReference type="InterPro" id="IPR020471">
    <property type="entry name" value="AKR"/>
</dbReference>
<organism evidence="2 3">
    <name type="scientific">Mycena chlorophos</name>
    <name type="common">Agaric fungus</name>
    <name type="synonym">Agaricus chlorophos</name>
    <dbReference type="NCBI Taxonomy" id="658473"/>
    <lineage>
        <taxon>Eukaryota</taxon>
        <taxon>Fungi</taxon>
        <taxon>Dikarya</taxon>
        <taxon>Basidiomycota</taxon>
        <taxon>Agaricomycotina</taxon>
        <taxon>Agaricomycetes</taxon>
        <taxon>Agaricomycetidae</taxon>
        <taxon>Agaricales</taxon>
        <taxon>Marasmiineae</taxon>
        <taxon>Mycenaceae</taxon>
        <taxon>Mycena</taxon>
    </lineage>
</organism>
<dbReference type="InterPro" id="IPR036812">
    <property type="entry name" value="NAD(P)_OxRdtase_dom_sf"/>
</dbReference>
<keyword evidence="3" id="KW-1185">Reference proteome</keyword>
<proteinExistence type="predicted"/>
<protein>
    <submittedName>
        <fullName evidence="2">Aldo-ket-red domain-containing protein</fullName>
    </submittedName>
</protein>
<accession>A0A8H6VWR6</accession>
<comment type="caution">
    <text evidence="2">The sequence shown here is derived from an EMBL/GenBank/DDBJ whole genome shotgun (WGS) entry which is preliminary data.</text>
</comment>
<dbReference type="Proteomes" id="UP000613580">
    <property type="component" value="Unassembled WGS sequence"/>
</dbReference>
<sequence length="201" mass="22622">MTLHQFSAMSRRRRNALMLVDFWVPYALKSGVSGTVPRIIVSHSMSYGHLEPSIIKARSHDKTTPLSTGSRMPQLGFGTRQSKPHEVELTVEITTSTACRRLELVFFYENQAEIGAALKHRIPSVIKREDLRVCITTKLCNSESAHQPASVQVEKDLDETLAQLGQSRCRPCRRCCDFGDKAEEGPRNQILVYGQDPLKLL</sequence>
<evidence type="ECO:0000256" key="1">
    <source>
        <dbReference type="SAM" id="MobiDB-lite"/>
    </source>
</evidence>
<dbReference type="Gene3D" id="3.20.20.100">
    <property type="entry name" value="NADP-dependent oxidoreductase domain"/>
    <property type="match status" value="1"/>
</dbReference>
<dbReference type="PANTHER" id="PTHR11732">
    <property type="entry name" value="ALDO/KETO REDUCTASE"/>
    <property type="match status" value="1"/>
</dbReference>
<name>A0A8H6VWR6_MYCCL</name>
<dbReference type="EMBL" id="JACAZE010000016">
    <property type="protein sequence ID" value="KAF7296702.1"/>
    <property type="molecule type" value="Genomic_DNA"/>
</dbReference>
<dbReference type="GO" id="GO:0016491">
    <property type="term" value="F:oxidoreductase activity"/>
    <property type="evidence" value="ECO:0007669"/>
    <property type="project" value="InterPro"/>
</dbReference>
<dbReference type="AlphaFoldDB" id="A0A8H6VWR6"/>
<evidence type="ECO:0000313" key="3">
    <source>
        <dbReference type="Proteomes" id="UP000613580"/>
    </source>
</evidence>
<evidence type="ECO:0000313" key="2">
    <source>
        <dbReference type="EMBL" id="KAF7296702.1"/>
    </source>
</evidence>
<reference evidence="2" key="1">
    <citation type="submission" date="2020-05" db="EMBL/GenBank/DDBJ databases">
        <title>Mycena genomes resolve the evolution of fungal bioluminescence.</title>
        <authorList>
            <person name="Tsai I.J."/>
        </authorList>
    </citation>
    <scope>NUCLEOTIDE SEQUENCE</scope>
    <source>
        <strain evidence="2">110903Hualien_Pintung</strain>
    </source>
</reference>
<dbReference type="OrthoDB" id="416253at2759"/>
<feature type="region of interest" description="Disordered" evidence="1">
    <location>
        <begin position="59"/>
        <end position="81"/>
    </location>
</feature>
<gene>
    <name evidence="2" type="ORF">HMN09_01079300</name>
</gene>